<organism evidence="1 2">
    <name type="scientific">Burkholderia phage JG068</name>
    <dbReference type="NCBI Taxonomy" id="1401297"/>
    <lineage>
        <taxon>Viruses</taxon>
        <taxon>Duplodnaviria</taxon>
        <taxon>Heunggongvirae</taxon>
        <taxon>Uroviricota</taxon>
        <taxon>Caudoviricetes</taxon>
        <taxon>Autographivirales</taxon>
        <taxon>Autonotataviridae</taxon>
        <taxon>Mguuvirus</taxon>
        <taxon>Mguuvirus JG068</taxon>
    </lineage>
</organism>
<sequence length="68" mass="7537">MNVADLRSPGAIFRAPELRKFAAIVISRAEILNQPETSKELLEFFVTCARHVKALIPVETTKAAKAKE</sequence>
<dbReference type="KEGG" id="vg:17699723"/>
<evidence type="ECO:0000313" key="2">
    <source>
        <dbReference type="Proteomes" id="UP000016892"/>
    </source>
</evidence>
<dbReference type="GeneID" id="17699723"/>
<gene>
    <name evidence="1" type="ORF">JG068_045</name>
</gene>
<name>U3PBC3_9CAUD</name>
<dbReference type="EMBL" id="KC853746">
    <property type="protein sequence ID" value="AGW43627.1"/>
    <property type="molecule type" value="Genomic_DNA"/>
</dbReference>
<accession>U3PBC3</accession>
<keyword evidence="2" id="KW-1185">Reference proteome</keyword>
<reference evidence="1 2" key="1">
    <citation type="journal article" date="2013" name="BMC Genomics">
        <title>Genomic characterization of JG068, a novel virulent podovirus active against Burkholderia cenocepacia.</title>
        <authorList>
            <person name="Lynch K.H."/>
            <person name="Abdu A.H."/>
            <person name="Schobert M."/>
            <person name="Dennis J.J."/>
        </authorList>
    </citation>
    <scope>NUCLEOTIDE SEQUENCE [LARGE SCALE GENOMIC DNA]</scope>
</reference>
<proteinExistence type="predicted"/>
<protein>
    <submittedName>
        <fullName evidence="1">Uncharacterized protein</fullName>
    </submittedName>
</protein>
<dbReference type="RefSeq" id="YP_008853884.1">
    <property type="nucleotide sequence ID" value="NC_022916.1"/>
</dbReference>
<dbReference type="Proteomes" id="UP000016892">
    <property type="component" value="Segment"/>
</dbReference>
<evidence type="ECO:0000313" key="1">
    <source>
        <dbReference type="EMBL" id="AGW43627.1"/>
    </source>
</evidence>